<dbReference type="EMBL" id="AZHX01000555">
    <property type="protein sequence ID" value="ETX06982.1"/>
    <property type="molecule type" value="Genomic_DNA"/>
</dbReference>
<dbReference type="SUPFAM" id="SSF53092">
    <property type="entry name" value="Creatinase/prolidase N-terminal domain"/>
    <property type="match status" value="1"/>
</dbReference>
<evidence type="ECO:0000259" key="2">
    <source>
        <dbReference type="Pfam" id="PF01321"/>
    </source>
</evidence>
<keyword evidence="4" id="KW-1185">Reference proteome</keyword>
<dbReference type="Pfam" id="PF01321">
    <property type="entry name" value="Creatinase_N"/>
    <property type="match status" value="1"/>
</dbReference>
<accession>W4MBG4</accession>
<dbReference type="PANTHER" id="PTHR46112:SF2">
    <property type="entry name" value="XAA-PRO AMINOPEPTIDASE P-RELATED"/>
    <property type="match status" value="1"/>
</dbReference>
<feature type="domain" description="Peptidase M24" evidence="1">
    <location>
        <begin position="156"/>
        <end position="357"/>
    </location>
</feature>
<dbReference type="Gene3D" id="3.90.230.10">
    <property type="entry name" value="Creatinase/methionine aminopeptidase superfamily"/>
    <property type="match status" value="1"/>
</dbReference>
<dbReference type="Pfam" id="PF00557">
    <property type="entry name" value="Peptidase_M24"/>
    <property type="match status" value="1"/>
</dbReference>
<comment type="caution">
    <text evidence="3">The sequence shown here is derived from an EMBL/GenBank/DDBJ whole genome shotgun (WGS) entry which is preliminary data.</text>
</comment>
<evidence type="ECO:0000259" key="1">
    <source>
        <dbReference type="Pfam" id="PF00557"/>
    </source>
</evidence>
<reference evidence="3 4" key="1">
    <citation type="journal article" date="2014" name="Nature">
        <title>An environmental bacterial taxon with a large and distinct metabolic repertoire.</title>
        <authorList>
            <person name="Wilson M.C."/>
            <person name="Mori T."/>
            <person name="Ruckert C."/>
            <person name="Uria A.R."/>
            <person name="Helf M.J."/>
            <person name="Takada K."/>
            <person name="Gernert C."/>
            <person name="Steffens U.A."/>
            <person name="Heycke N."/>
            <person name="Schmitt S."/>
            <person name="Rinke C."/>
            <person name="Helfrich E.J."/>
            <person name="Brachmann A.O."/>
            <person name="Gurgui C."/>
            <person name="Wakimoto T."/>
            <person name="Kracht M."/>
            <person name="Crusemann M."/>
            <person name="Hentschel U."/>
            <person name="Abe I."/>
            <person name="Matsunaga S."/>
            <person name="Kalinowski J."/>
            <person name="Takeyama H."/>
            <person name="Piel J."/>
        </authorList>
    </citation>
    <scope>NUCLEOTIDE SEQUENCE [LARGE SCALE GENOMIC DNA]</scope>
    <source>
        <strain evidence="4">TSY2</strain>
    </source>
</reference>
<sequence length="377" mass="42405">MKTMENATGDLAGMQRAIETSEFDAVVAISPENVRYIGDVNIATQAMIRDRLALIVWAKGHNPIFIVCAVEEGYVRQESWIREIRAYKEFVTRPMAVLAEVLRELGLEHGRIGMETAYLAAQYYQELMEQLPRLRISSCESLFESVRMFKTSREVELLRHAFRSTEQALLSVYRTVQVGETEKSMANRLADAIMQGGADAVAFNHINAGTNTGFPHMSPSDYPVQPGDIVKADCGGFYHEYYSNVGRTAKVGKPTAEEQSYWRRLRGIHHGIIDMVRPGNTGRQLFDEATRLHEQADIPFPYAHNGHSLGLQVHEHPFISPHEALAYAPGMVTTVETRVRWVGEKGLHMEDLILVTDDAPVLLSDAFDNEEIFVIEP</sequence>
<dbReference type="InterPro" id="IPR000994">
    <property type="entry name" value="Pept_M24"/>
</dbReference>
<feature type="domain" description="Creatinase N-terminal" evidence="2">
    <location>
        <begin position="14"/>
        <end position="148"/>
    </location>
</feature>
<dbReference type="InterPro" id="IPR036005">
    <property type="entry name" value="Creatinase/aminopeptidase-like"/>
</dbReference>
<dbReference type="InterPro" id="IPR000587">
    <property type="entry name" value="Creatinase_N"/>
</dbReference>
<proteinExistence type="predicted"/>
<dbReference type="Proteomes" id="UP000019140">
    <property type="component" value="Unassembled WGS sequence"/>
</dbReference>
<dbReference type="InterPro" id="IPR029149">
    <property type="entry name" value="Creatin/AminoP/Spt16_N"/>
</dbReference>
<dbReference type="HOGENOM" id="CLU_017266_4_2_7"/>
<evidence type="ECO:0000313" key="3">
    <source>
        <dbReference type="EMBL" id="ETX06982.1"/>
    </source>
</evidence>
<dbReference type="InterPro" id="IPR050659">
    <property type="entry name" value="Peptidase_M24B"/>
</dbReference>
<name>W4MBG4_9BACT</name>
<evidence type="ECO:0008006" key="5">
    <source>
        <dbReference type="Google" id="ProtNLM"/>
    </source>
</evidence>
<dbReference type="Gene3D" id="3.40.350.10">
    <property type="entry name" value="Creatinase/prolidase N-terminal domain"/>
    <property type="match status" value="1"/>
</dbReference>
<gene>
    <name evidence="3" type="ORF">ETSY2_13840</name>
</gene>
<evidence type="ECO:0000313" key="4">
    <source>
        <dbReference type="Proteomes" id="UP000019140"/>
    </source>
</evidence>
<dbReference type="PANTHER" id="PTHR46112">
    <property type="entry name" value="AMINOPEPTIDASE"/>
    <property type="match status" value="1"/>
</dbReference>
<dbReference type="SUPFAM" id="SSF55920">
    <property type="entry name" value="Creatinase/aminopeptidase"/>
    <property type="match status" value="1"/>
</dbReference>
<dbReference type="AlphaFoldDB" id="W4MBG4"/>
<protein>
    <recommendedName>
        <fullName evidence="5">Peptidase M24 domain-containing protein</fullName>
    </recommendedName>
</protein>
<organism evidence="3 4">
    <name type="scientific">Candidatus Entotheonella gemina</name>
    <dbReference type="NCBI Taxonomy" id="1429439"/>
    <lineage>
        <taxon>Bacteria</taxon>
        <taxon>Pseudomonadati</taxon>
        <taxon>Nitrospinota/Tectimicrobiota group</taxon>
        <taxon>Candidatus Tectimicrobiota</taxon>
        <taxon>Candidatus Entotheonellia</taxon>
        <taxon>Candidatus Entotheonellales</taxon>
        <taxon>Candidatus Entotheonellaceae</taxon>
        <taxon>Candidatus Entotheonella</taxon>
    </lineage>
</organism>